<protein>
    <submittedName>
        <fullName evidence="1">Uncharacterized protein</fullName>
    </submittedName>
</protein>
<sequence>MKNLWIDVLIVLALLVFAGCISNAGAIGGSTRQVAFNTEFLCPNGSYSQLPNLPVISYALLRDSGGVSDIRLCTTEDGDACAVVADGFRLDAVNPSYNDDHKNPNAWRCLGDGTSMTIFIVGSKGQ</sequence>
<dbReference type="EMBL" id="LAZR01017355">
    <property type="protein sequence ID" value="KKM00770.1"/>
    <property type="molecule type" value="Genomic_DNA"/>
</dbReference>
<gene>
    <name evidence="1" type="ORF">LCGC14_1801090</name>
</gene>
<comment type="caution">
    <text evidence="1">The sequence shown here is derived from an EMBL/GenBank/DDBJ whole genome shotgun (WGS) entry which is preliminary data.</text>
</comment>
<organism evidence="1">
    <name type="scientific">marine sediment metagenome</name>
    <dbReference type="NCBI Taxonomy" id="412755"/>
    <lineage>
        <taxon>unclassified sequences</taxon>
        <taxon>metagenomes</taxon>
        <taxon>ecological metagenomes</taxon>
    </lineage>
</organism>
<dbReference type="AlphaFoldDB" id="A0A0F9GPH0"/>
<reference evidence="1" key="1">
    <citation type="journal article" date="2015" name="Nature">
        <title>Complex archaea that bridge the gap between prokaryotes and eukaryotes.</title>
        <authorList>
            <person name="Spang A."/>
            <person name="Saw J.H."/>
            <person name="Jorgensen S.L."/>
            <person name="Zaremba-Niedzwiedzka K."/>
            <person name="Martijn J."/>
            <person name="Lind A.E."/>
            <person name="van Eijk R."/>
            <person name="Schleper C."/>
            <person name="Guy L."/>
            <person name="Ettema T.J."/>
        </authorList>
    </citation>
    <scope>NUCLEOTIDE SEQUENCE</scope>
</reference>
<name>A0A0F9GPH0_9ZZZZ</name>
<evidence type="ECO:0000313" key="1">
    <source>
        <dbReference type="EMBL" id="KKM00770.1"/>
    </source>
</evidence>
<dbReference type="PROSITE" id="PS51257">
    <property type="entry name" value="PROKAR_LIPOPROTEIN"/>
    <property type="match status" value="1"/>
</dbReference>
<accession>A0A0F9GPH0</accession>
<proteinExistence type="predicted"/>